<keyword evidence="2" id="KW-1185">Reference proteome</keyword>
<dbReference type="AlphaFoldDB" id="A0A2A2F3Q7"/>
<gene>
    <name evidence="1" type="ORF">CK498_02370</name>
</gene>
<dbReference type="OrthoDB" id="9135870at2"/>
<evidence type="ECO:0000313" key="2">
    <source>
        <dbReference type="Proteomes" id="UP000217771"/>
    </source>
</evidence>
<protein>
    <submittedName>
        <fullName evidence="1">Uncharacterized protein</fullName>
    </submittedName>
</protein>
<accession>A0A2A2F3Q7</accession>
<reference evidence="1 2" key="1">
    <citation type="submission" date="2017-08" db="EMBL/GenBank/DDBJ databases">
        <title>Halomonas alkalisoli sp. nov., isolated from saline alkaline soil.</title>
        <authorList>
            <person name="Wang D."/>
            <person name="Zhang G."/>
        </authorList>
    </citation>
    <scope>NUCLEOTIDE SEQUENCE [LARGE SCALE GENOMIC DNA]</scope>
    <source>
        <strain evidence="1 2">WRN001</strain>
    </source>
</reference>
<name>A0A2A2F3Q7_9GAMM</name>
<dbReference type="EMBL" id="NSKB01000001">
    <property type="protein sequence ID" value="PAU79235.1"/>
    <property type="molecule type" value="Genomic_DNA"/>
</dbReference>
<sequence length="125" mass="13421">MAKLADLVTRFVELERGAANILPPESVTAQAVAAVSFYAGFAALTHLAEGADIDENVDITVSEWAEIRPLFILYVERENALQMEATGILSAGGGFGRSSSEVGSEITQLEADLPRRVFFHPVVTV</sequence>
<dbReference type="Proteomes" id="UP000217771">
    <property type="component" value="Unassembled WGS sequence"/>
</dbReference>
<organism evidence="1 2">
    <name type="scientific">Halomonas salipaludis</name>
    <dbReference type="NCBI Taxonomy" id="2032625"/>
    <lineage>
        <taxon>Bacteria</taxon>
        <taxon>Pseudomonadati</taxon>
        <taxon>Pseudomonadota</taxon>
        <taxon>Gammaproteobacteria</taxon>
        <taxon>Oceanospirillales</taxon>
        <taxon>Halomonadaceae</taxon>
        <taxon>Halomonas</taxon>
    </lineage>
</organism>
<comment type="caution">
    <text evidence="1">The sequence shown here is derived from an EMBL/GenBank/DDBJ whole genome shotgun (WGS) entry which is preliminary data.</text>
</comment>
<dbReference type="RefSeq" id="WP_095619248.1">
    <property type="nucleotide sequence ID" value="NZ_NSKB01000001.1"/>
</dbReference>
<proteinExistence type="predicted"/>
<evidence type="ECO:0000313" key="1">
    <source>
        <dbReference type="EMBL" id="PAU79235.1"/>
    </source>
</evidence>